<keyword evidence="10" id="KW-1185">Reference proteome</keyword>
<evidence type="ECO:0000256" key="1">
    <source>
        <dbReference type="ARBA" id="ARBA00009179"/>
    </source>
</evidence>
<dbReference type="EC" id="3.4.21.-" evidence="9"/>
<evidence type="ECO:0000313" key="9">
    <source>
        <dbReference type="EMBL" id="STX28054.1"/>
    </source>
</evidence>
<evidence type="ECO:0000256" key="7">
    <source>
        <dbReference type="SAM" id="SignalP"/>
    </source>
</evidence>
<protein>
    <submittedName>
        <fullName evidence="9">Carboxy-terminal protease</fullName>
        <ecNumber evidence="9">3.4.21.-</ecNumber>
    </submittedName>
</protein>
<dbReference type="OrthoDB" id="9812068at2"/>
<evidence type="ECO:0000256" key="5">
    <source>
        <dbReference type="RuleBase" id="RU004404"/>
    </source>
</evidence>
<dbReference type="CDD" id="cd07560">
    <property type="entry name" value="Peptidase_S41_CPP"/>
    <property type="match status" value="1"/>
</dbReference>
<feature type="chain" id="PRO_5016920169" evidence="7">
    <location>
        <begin position="28"/>
        <end position="460"/>
    </location>
</feature>
<feature type="domain" description="PDZ" evidence="8">
    <location>
        <begin position="96"/>
        <end position="164"/>
    </location>
</feature>
<dbReference type="AlphaFoldDB" id="A0A378I6G4"/>
<keyword evidence="4 5" id="KW-0720">Serine protease</keyword>
<dbReference type="InterPro" id="IPR029045">
    <property type="entry name" value="ClpP/crotonase-like_dom_sf"/>
</dbReference>
<dbReference type="CDD" id="cd06782">
    <property type="entry name" value="cpPDZ_CPP-like"/>
    <property type="match status" value="1"/>
</dbReference>
<dbReference type="GO" id="GO:0007165">
    <property type="term" value="P:signal transduction"/>
    <property type="evidence" value="ECO:0007669"/>
    <property type="project" value="TreeGrafter"/>
</dbReference>
<name>A0A378I6G4_9GAMM</name>
<dbReference type="PROSITE" id="PS50106">
    <property type="entry name" value="PDZ"/>
    <property type="match status" value="1"/>
</dbReference>
<reference evidence="9 10" key="1">
    <citation type="submission" date="2018-06" db="EMBL/GenBank/DDBJ databases">
        <authorList>
            <consortium name="Pathogen Informatics"/>
            <person name="Doyle S."/>
        </authorList>
    </citation>
    <scope>NUCLEOTIDE SEQUENCE [LARGE SCALE GENOMIC DNA]</scope>
    <source>
        <strain evidence="9 10">NCTC13315</strain>
    </source>
</reference>
<dbReference type="InterPro" id="IPR005151">
    <property type="entry name" value="Tail-specific_protease"/>
</dbReference>
<dbReference type="SMART" id="SM00228">
    <property type="entry name" value="PDZ"/>
    <property type="match status" value="1"/>
</dbReference>
<evidence type="ECO:0000313" key="10">
    <source>
        <dbReference type="Proteomes" id="UP000254968"/>
    </source>
</evidence>
<evidence type="ECO:0000256" key="2">
    <source>
        <dbReference type="ARBA" id="ARBA00022670"/>
    </source>
</evidence>
<dbReference type="InterPro" id="IPR001478">
    <property type="entry name" value="PDZ"/>
</dbReference>
<dbReference type="GO" id="GO:0008236">
    <property type="term" value="F:serine-type peptidase activity"/>
    <property type="evidence" value="ECO:0007669"/>
    <property type="project" value="UniProtKB-KW"/>
</dbReference>
<evidence type="ECO:0000256" key="6">
    <source>
        <dbReference type="SAM" id="MobiDB-lite"/>
    </source>
</evidence>
<dbReference type="PANTHER" id="PTHR32060:SF30">
    <property type="entry name" value="CARBOXY-TERMINAL PROCESSING PROTEASE CTPA"/>
    <property type="match status" value="1"/>
</dbReference>
<dbReference type="Pfam" id="PF13180">
    <property type="entry name" value="PDZ_2"/>
    <property type="match status" value="1"/>
</dbReference>
<dbReference type="FunFam" id="3.90.226.10:FF:000029">
    <property type="entry name" value="Peptidase, S41 family"/>
    <property type="match status" value="1"/>
</dbReference>
<dbReference type="InterPro" id="IPR036034">
    <property type="entry name" value="PDZ_sf"/>
</dbReference>
<dbReference type="Pfam" id="PF03572">
    <property type="entry name" value="Peptidase_S41"/>
    <property type="match status" value="1"/>
</dbReference>
<feature type="signal peptide" evidence="7">
    <location>
        <begin position="1"/>
        <end position="27"/>
    </location>
</feature>
<evidence type="ECO:0000259" key="8">
    <source>
        <dbReference type="PROSITE" id="PS50106"/>
    </source>
</evidence>
<keyword evidence="3 5" id="KW-0378">Hydrolase</keyword>
<dbReference type="Pfam" id="PF22694">
    <property type="entry name" value="CtpB_N-like"/>
    <property type="match status" value="1"/>
</dbReference>
<evidence type="ECO:0000256" key="3">
    <source>
        <dbReference type="ARBA" id="ARBA00022801"/>
    </source>
</evidence>
<organism evidence="9 10">
    <name type="scientific">Legionella beliardensis</name>
    <dbReference type="NCBI Taxonomy" id="91822"/>
    <lineage>
        <taxon>Bacteria</taxon>
        <taxon>Pseudomonadati</taxon>
        <taxon>Pseudomonadota</taxon>
        <taxon>Gammaproteobacteria</taxon>
        <taxon>Legionellales</taxon>
        <taxon>Legionellaceae</taxon>
        <taxon>Legionella</taxon>
    </lineage>
</organism>
<keyword evidence="2 5" id="KW-0645">Protease</keyword>
<dbReference type="InterPro" id="IPR004447">
    <property type="entry name" value="Peptidase_S41A"/>
</dbReference>
<dbReference type="Gene3D" id="3.30.750.44">
    <property type="match status" value="1"/>
</dbReference>
<dbReference type="SUPFAM" id="SSF50156">
    <property type="entry name" value="PDZ domain-like"/>
    <property type="match status" value="1"/>
</dbReference>
<dbReference type="InterPro" id="IPR055210">
    <property type="entry name" value="CtpA/B_N"/>
</dbReference>
<evidence type="ECO:0000256" key="4">
    <source>
        <dbReference type="ARBA" id="ARBA00022825"/>
    </source>
</evidence>
<dbReference type="GO" id="GO:0006508">
    <property type="term" value="P:proteolysis"/>
    <property type="evidence" value="ECO:0007669"/>
    <property type="project" value="UniProtKB-KW"/>
</dbReference>
<sequence length="460" mass="49813">MLTNRLYASVLATIMSTTSLFPLPLLAAEEVTSNAEQNTTTSRVPMEDVQRFSNAINEIKKYYVKPVDDKQLFDNAIRGMLTGLDPHSDYLNEEEFKDLQTATSGEFGGLGIEVTMEEGVVKVVTPLVDTPAFRAGIKAGDYIIKLGNKSVQGISLKDAVESMRGKEGSTIDLTILRKGETKPLVFSLVREKIIIKSVKSKLLDGKYGYIRLTQFQSMTSQDMEKAIAQLKQEAGGKLKGLILDLRNNPGGLLDSAIQIADDFINNDKQGEEEMIVYTQGRLPGSKFTALANPGDILDNAPMVVLINNGSASAAEIVAGALKDNKRAIIVGTQSFGKGSVQTVLPLDDKRAIKLTTALYYTPSGTSIQAKGITPDIVIEEVEVAKNDDNDKKSIFSGFSEADLSGHLDNGSSTTPEEQKTMPAPAVGVDESIKDDQALLHEDYQLYTALTILKGLAVARK</sequence>
<keyword evidence="7" id="KW-0732">Signal</keyword>
<dbReference type="SMART" id="SM00245">
    <property type="entry name" value="TSPc"/>
    <property type="match status" value="1"/>
</dbReference>
<dbReference type="Gene3D" id="3.90.226.10">
    <property type="entry name" value="2-enoyl-CoA Hydratase, Chain A, domain 1"/>
    <property type="match status" value="1"/>
</dbReference>
<dbReference type="GO" id="GO:0030288">
    <property type="term" value="C:outer membrane-bounded periplasmic space"/>
    <property type="evidence" value="ECO:0007669"/>
    <property type="project" value="TreeGrafter"/>
</dbReference>
<accession>A0A378I6G4</accession>
<dbReference type="SUPFAM" id="SSF52096">
    <property type="entry name" value="ClpP/crotonase"/>
    <property type="match status" value="1"/>
</dbReference>
<dbReference type="Gene3D" id="2.30.42.10">
    <property type="match status" value="1"/>
</dbReference>
<dbReference type="GO" id="GO:0004175">
    <property type="term" value="F:endopeptidase activity"/>
    <property type="evidence" value="ECO:0007669"/>
    <property type="project" value="TreeGrafter"/>
</dbReference>
<feature type="region of interest" description="Disordered" evidence="6">
    <location>
        <begin position="402"/>
        <end position="423"/>
    </location>
</feature>
<dbReference type="FunFam" id="2.30.42.10:FF:000063">
    <property type="entry name" value="Peptidase, S41 family"/>
    <property type="match status" value="1"/>
</dbReference>
<dbReference type="PANTHER" id="PTHR32060">
    <property type="entry name" value="TAIL-SPECIFIC PROTEASE"/>
    <property type="match status" value="1"/>
</dbReference>
<dbReference type="EMBL" id="UGNV01000001">
    <property type="protein sequence ID" value="STX28054.1"/>
    <property type="molecule type" value="Genomic_DNA"/>
</dbReference>
<dbReference type="RefSeq" id="WP_115301830.1">
    <property type="nucleotide sequence ID" value="NZ_CAAAHO010000008.1"/>
</dbReference>
<proteinExistence type="inferred from homology"/>
<gene>
    <name evidence="9" type="ORF">NCTC13315_00577</name>
</gene>
<dbReference type="Proteomes" id="UP000254968">
    <property type="component" value="Unassembled WGS sequence"/>
</dbReference>
<dbReference type="NCBIfam" id="TIGR00225">
    <property type="entry name" value="prc"/>
    <property type="match status" value="1"/>
</dbReference>
<comment type="similarity">
    <text evidence="1 5">Belongs to the peptidase S41A family.</text>
</comment>